<feature type="domain" description="Response regulatory" evidence="2">
    <location>
        <begin position="2"/>
        <end position="116"/>
    </location>
</feature>
<comment type="caution">
    <text evidence="4">The sequence shown here is derived from an EMBL/GenBank/DDBJ whole genome shotgun (WGS) entry which is preliminary data.</text>
</comment>
<sequence>MNVLIANHRSEQVDQLKLLLERYNPEINIVKVVASTSEALNILNRLKQQIDLAFINTQLSDGSFFTSDAELEVQHPLIFTSNSEKDAFRAIKANAFDYLLYPLNTNQIMNSLKRLSRFNPKWNKTEKPRYKKRLMVKFGDKLQFKQVDDISYAYADGKVVYIVTKSSQRKYIVDHTLEELEHLFLNPDYFFRINRKYIVQIDAIHEVRQYVNSRLKLILNPASDKDMIVSREKVPYFKDWLNL</sequence>
<dbReference type="EMBL" id="QGDO01000001">
    <property type="protein sequence ID" value="PWJ44621.1"/>
    <property type="molecule type" value="Genomic_DNA"/>
</dbReference>
<organism evidence="4 5">
    <name type="scientific">Sediminitomix flava</name>
    <dbReference type="NCBI Taxonomy" id="379075"/>
    <lineage>
        <taxon>Bacteria</taxon>
        <taxon>Pseudomonadati</taxon>
        <taxon>Bacteroidota</taxon>
        <taxon>Cytophagia</taxon>
        <taxon>Cytophagales</taxon>
        <taxon>Flammeovirgaceae</taxon>
        <taxon>Sediminitomix</taxon>
    </lineage>
</organism>
<dbReference type="Pfam" id="PF04397">
    <property type="entry name" value="LytTR"/>
    <property type="match status" value="1"/>
</dbReference>
<dbReference type="OrthoDB" id="646623at2"/>
<dbReference type="GO" id="GO:0000156">
    <property type="term" value="F:phosphorelay response regulator activity"/>
    <property type="evidence" value="ECO:0007669"/>
    <property type="project" value="InterPro"/>
</dbReference>
<comment type="caution">
    <text evidence="1">Lacks conserved residue(s) required for the propagation of feature annotation.</text>
</comment>
<dbReference type="GO" id="GO:0003677">
    <property type="term" value="F:DNA binding"/>
    <property type="evidence" value="ECO:0007669"/>
    <property type="project" value="InterPro"/>
</dbReference>
<accession>A0A315ZGI4</accession>
<dbReference type="Proteomes" id="UP000245535">
    <property type="component" value="Unassembled WGS sequence"/>
</dbReference>
<evidence type="ECO:0000259" key="3">
    <source>
        <dbReference type="PROSITE" id="PS50930"/>
    </source>
</evidence>
<dbReference type="RefSeq" id="WP_109616103.1">
    <property type="nucleotide sequence ID" value="NZ_QGDO01000001.1"/>
</dbReference>
<evidence type="ECO:0000313" key="4">
    <source>
        <dbReference type="EMBL" id="PWJ44621.1"/>
    </source>
</evidence>
<dbReference type="InterPro" id="IPR011006">
    <property type="entry name" value="CheY-like_superfamily"/>
</dbReference>
<protein>
    <submittedName>
        <fullName evidence="4">LytTR family two component transcriptional regulator</fullName>
    </submittedName>
</protein>
<dbReference type="InterPro" id="IPR007492">
    <property type="entry name" value="LytTR_DNA-bd_dom"/>
</dbReference>
<reference evidence="4 5" key="1">
    <citation type="submission" date="2018-03" db="EMBL/GenBank/DDBJ databases">
        <title>Genomic Encyclopedia of Archaeal and Bacterial Type Strains, Phase II (KMG-II): from individual species to whole genera.</title>
        <authorList>
            <person name="Goeker M."/>
        </authorList>
    </citation>
    <scope>NUCLEOTIDE SEQUENCE [LARGE SCALE GENOMIC DNA]</scope>
    <source>
        <strain evidence="4 5">DSM 28229</strain>
    </source>
</reference>
<keyword evidence="5" id="KW-1185">Reference proteome</keyword>
<dbReference type="Gene3D" id="2.40.50.1020">
    <property type="entry name" value="LytTr DNA-binding domain"/>
    <property type="match status" value="1"/>
</dbReference>
<evidence type="ECO:0000259" key="2">
    <source>
        <dbReference type="PROSITE" id="PS50110"/>
    </source>
</evidence>
<gene>
    <name evidence="4" type="ORF">BC781_101992</name>
</gene>
<dbReference type="SUPFAM" id="SSF52172">
    <property type="entry name" value="CheY-like"/>
    <property type="match status" value="1"/>
</dbReference>
<dbReference type="SMART" id="SM00850">
    <property type="entry name" value="LytTR"/>
    <property type="match status" value="1"/>
</dbReference>
<dbReference type="PANTHER" id="PTHR37299">
    <property type="entry name" value="TRANSCRIPTIONAL REGULATOR-RELATED"/>
    <property type="match status" value="1"/>
</dbReference>
<dbReference type="InterPro" id="IPR046947">
    <property type="entry name" value="LytR-like"/>
</dbReference>
<proteinExistence type="predicted"/>
<evidence type="ECO:0000313" key="5">
    <source>
        <dbReference type="Proteomes" id="UP000245535"/>
    </source>
</evidence>
<evidence type="ECO:0000256" key="1">
    <source>
        <dbReference type="PROSITE-ProRule" id="PRU00169"/>
    </source>
</evidence>
<dbReference type="InterPro" id="IPR001789">
    <property type="entry name" value="Sig_transdc_resp-reg_receiver"/>
</dbReference>
<name>A0A315ZGI4_SEDFL</name>
<dbReference type="PROSITE" id="PS50110">
    <property type="entry name" value="RESPONSE_REGULATORY"/>
    <property type="match status" value="1"/>
</dbReference>
<feature type="domain" description="HTH LytTR-type" evidence="3">
    <location>
        <begin position="146"/>
        <end position="243"/>
    </location>
</feature>
<dbReference type="PROSITE" id="PS50930">
    <property type="entry name" value="HTH_LYTTR"/>
    <property type="match status" value="1"/>
</dbReference>
<dbReference type="AlphaFoldDB" id="A0A315ZGI4"/>
<dbReference type="PANTHER" id="PTHR37299:SF1">
    <property type="entry name" value="STAGE 0 SPORULATION PROTEIN A HOMOLOG"/>
    <property type="match status" value="1"/>
</dbReference>
<dbReference type="Gene3D" id="3.40.50.2300">
    <property type="match status" value="1"/>
</dbReference>